<dbReference type="RefSeq" id="XP_073562564.1">
    <property type="nucleotide sequence ID" value="XM_073699699.1"/>
</dbReference>
<name>A0ABY2HDL8_9HYPO</name>
<protein>
    <submittedName>
        <fullName evidence="1">Uncharacterized protein</fullName>
    </submittedName>
</protein>
<organism evidence="1 2">
    <name type="scientific">Trichoderma ghanense</name>
    <dbReference type="NCBI Taxonomy" id="65468"/>
    <lineage>
        <taxon>Eukaryota</taxon>
        <taxon>Fungi</taxon>
        <taxon>Dikarya</taxon>
        <taxon>Ascomycota</taxon>
        <taxon>Pezizomycotina</taxon>
        <taxon>Sordariomycetes</taxon>
        <taxon>Hypocreomycetidae</taxon>
        <taxon>Hypocreales</taxon>
        <taxon>Hypocreaceae</taxon>
        <taxon>Trichoderma</taxon>
    </lineage>
</organism>
<evidence type="ECO:0000313" key="1">
    <source>
        <dbReference type="EMBL" id="TFB06363.1"/>
    </source>
</evidence>
<accession>A0ABY2HDL8</accession>
<feature type="non-terminal residue" evidence="1">
    <location>
        <position position="1"/>
    </location>
</feature>
<sequence length="111" mass="12258">LPFHWLHLLTEPLPAVDSAFDRTRSTAESSIQSEIPNPCSNRVSLCKQRQQTAASAIIITTLLHTAAASHVERPTRRLCICFAARPLWIDTTVESILGLIKPRAELGDCVL</sequence>
<keyword evidence="2" id="KW-1185">Reference proteome</keyword>
<comment type="caution">
    <text evidence="1">The sequence shown here is derived from an EMBL/GenBank/DDBJ whole genome shotgun (WGS) entry which is preliminary data.</text>
</comment>
<dbReference type="GeneID" id="300574149"/>
<evidence type="ECO:0000313" key="2">
    <source>
        <dbReference type="Proteomes" id="UP001642720"/>
    </source>
</evidence>
<dbReference type="EMBL" id="PPTA01000002">
    <property type="protein sequence ID" value="TFB06363.1"/>
    <property type="molecule type" value="Genomic_DNA"/>
</dbReference>
<proteinExistence type="predicted"/>
<reference evidence="1 2" key="1">
    <citation type="submission" date="2018-01" db="EMBL/GenBank/DDBJ databases">
        <title>Genome characterization of the sugarcane-associated fungus Trichoderma ghanense CCMA-1212 and their application in lignocelulose bioconversion.</title>
        <authorList>
            <person name="Steindorff A.S."/>
            <person name="Mendes T.D."/>
            <person name="Vilela E.S.D."/>
            <person name="Rodrigues D.S."/>
            <person name="Formighieri E.F."/>
            <person name="Melo I.S."/>
            <person name="Favaro L.C.L."/>
        </authorList>
    </citation>
    <scope>NUCLEOTIDE SEQUENCE [LARGE SCALE GENOMIC DNA]</scope>
    <source>
        <strain evidence="1 2">CCMA-1212</strain>
    </source>
</reference>
<gene>
    <name evidence="1" type="ORF">CCMA1212_002312</name>
</gene>
<dbReference type="Proteomes" id="UP001642720">
    <property type="component" value="Unassembled WGS sequence"/>
</dbReference>